<feature type="coiled-coil region" evidence="1">
    <location>
        <begin position="52"/>
        <end position="79"/>
    </location>
</feature>
<dbReference type="EMBL" id="FRAE01000039">
    <property type="protein sequence ID" value="SHK16674.1"/>
    <property type="molecule type" value="Genomic_DNA"/>
</dbReference>
<dbReference type="STRING" id="1123349.SAMN02744037_01778"/>
<evidence type="ECO:0008006" key="5">
    <source>
        <dbReference type="Google" id="ProtNLM"/>
    </source>
</evidence>
<reference evidence="4" key="1">
    <citation type="submission" date="2016-11" db="EMBL/GenBank/DDBJ databases">
        <authorList>
            <person name="Varghese N."/>
            <person name="Submissions S."/>
        </authorList>
    </citation>
    <scope>NUCLEOTIDE SEQUENCE [LARGE SCALE GENOMIC DNA]</scope>
    <source>
        <strain evidence="4">DSM 15518</strain>
    </source>
</reference>
<protein>
    <recommendedName>
        <fullName evidence="5">DUF5320 domain-containing protein</fullName>
    </recommendedName>
</protein>
<organism evidence="3 4">
    <name type="scientific">Tepidibacter formicigenes DSM 15518</name>
    <dbReference type="NCBI Taxonomy" id="1123349"/>
    <lineage>
        <taxon>Bacteria</taxon>
        <taxon>Bacillati</taxon>
        <taxon>Bacillota</taxon>
        <taxon>Clostridia</taxon>
        <taxon>Peptostreptococcales</taxon>
        <taxon>Peptostreptococcaceae</taxon>
        <taxon>Tepidibacter</taxon>
    </lineage>
</organism>
<evidence type="ECO:0000256" key="1">
    <source>
        <dbReference type="SAM" id="Coils"/>
    </source>
</evidence>
<proteinExistence type="predicted"/>
<dbReference type="AlphaFoldDB" id="A0A1M6Q8Q7"/>
<dbReference type="InterPro" id="IPR035205">
    <property type="entry name" value="DUF5320"/>
</dbReference>
<evidence type="ECO:0000313" key="3">
    <source>
        <dbReference type="EMBL" id="SHK16674.1"/>
    </source>
</evidence>
<evidence type="ECO:0000313" key="4">
    <source>
        <dbReference type="Proteomes" id="UP000242497"/>
    </source>
</evidence>
<evidence type="ECO:0000256" key="2">
    <source>
        <dbReference type="SAM" id="MobiDB-lite"/>
    </source>
</evidence>
<sequence>MPRFDGTGPMSRGRMTGRGKGFCNSNSPRRNNWFCKRGFGLGRGFINKGEEKKYLENQKALLEEELKNINEYLDSYKKNK</sequence>
<keyword evidence="1" id="KW-0175">Coiled coil</keyword>
<dbReference type="OrthoDB" id="9815278at2"/>
<accession>A0A1M6Q8Q7</accession>
<dbReference type="Pfam" id="PF17253">
    <property type="entry name" value="DUF5320"/>
    <property type="match status" value="1"/>
</dbReference>
<name>A0A1M6Q8Q7_9FIRM</name>
<gene>
    <name evidence="3" type="ORF">SAMN02744037_01778</name>
</gene>
<keyword evidence="4" id="KW-1185">Reference proteome</keyword>
<feature type="region of interest" description="Disordered" evidence="2">
    <location>
        <begin position="1"/>
        <end position="31"/>
    </location>
</feature>
<dbReference type="Proteomes" id="UP000242497">
    <property type="component" value="Unassembled WGS sequence"/>
</dbReference>
<dbReference type="RefSeq" id="WP_072889195.1">
    <property type="nucleotide sequence ID" value="NZ_FRAE01000039.1"/>
</dbReference>